<name>A0AAD2FYP4_9STRA</name>
<feature type="compositionally biased region" description="Basic and acidic residues" evidence="1">
    <location>
        <begin position="148"/>
        <end position="157"/>
    </location>
</feature>
<dbReference type="AlphaFoldDB" id="A0AAD2FYP4"/>
<accession>A0AAD2FYP4</accession>
<evidence type="ECO:0000313" key="3">
    <source>
        <dbReference type="Proteomes" id="UP001295423"/>
    </source>
</evidence>
<comment type="caution">
    <text evidence="2">The sequence shown here is derived from an EMBL/GenBank/DDBJ whole genome shotgun (WGS) entry which is preliminary data.</text>
</comment>
<gene>
    <name evidence="2" type="ORF">CYCCA115_LOCUS16768</name>
</gene>
<feature type="compositionally biased region" description="Polar residues" evidence="1">
    <location>
        <begin position="105"/>
        <end position="116"/>
    </location>
</feature>
<dbReference type="Proteomes" id="UP001295423">
    <property type="component" value="Unassembled WGS sequence"/>
</dbReference>
<proteinExistence type="predicted"/>
<evidence type="ECO:0000256" key="1">
    <source>
        <dbReference type="SAM" id="MobiDB-lite"/>
    </source>
</evidence>
<sequence>MDANHSTPQEESKTTDAVELEMILSPRVAELRERRKSLSNSIPTMNRSASNLSLASLNGGIDNDDETDKLSRSLNRIRIRRPSASFKVDMAGIVNRETIEETKTNSETISITVSERSQQSQSSSTRDNLSLRNMFTKPTGKTVLAEHPTIEESKEQDLDPLSLKNMLSKPKGKTVLAKRDSNAEELSSSTPSLLDTSGETAADDMSDLSLGCENSATTKGGDPNSNPLSLKSMLSKPSGKTVLAKHQTQSTMDGTEITTISVGSTDDEAAPTIKKVQQPVKISLF</sequence>
<feature type="region of interest" description="Disordered" evidence="1">
    <location>
        <begin position="105"/>
        <end position="208"/>
    </location>
</feature>
<evidence type="ECO:0000313" key="2">
    <source>
        <dbReference type="EMBL" id="CAJ1957552.1"/>
    </source>
</evidence>
<reference evidence="2" key="1">
    <citation type="submission" date="2023-08" db="EMBL/GenBank/DDBJ databases">
        <authorList>
            <person name="Audoor S."/>
            <person name="Bilcke G."/>
        </authorList>
    </citation>
    <scope>NUCLEOTIDE SEQUENCE</scope>
</reference>
<dbReference type="EMBL" id="CAKOGP040001947">
    <property type="protein sequence ID" value="CAJ1957552.1"/>
    <property type="molecule type" value="Genomic_DNA"/>
</dbReference>
<feature type="compositionally biased region" description="Low complexity" evidence="1">
    <location>
        <begin position="186"/>
        <end position="197"/>
    </location>
</feature>
<keyword evidence="3" id="KW-1185">Reference proteome</keyword>
<protein>
    <submittedName>
        <fullName evidence="2">Uncharacterized protein</fullName>
    </submittedName>
</protein>
<organism evidence="2 3">
    <name type="scientific">Cylindrotheca closterium</name>
    <dbReference type="NCBI Taxonomy" id="2856"/>
    <lineage>
        <taxon>Eukaryota</taxon>
        <taxon>Sar</taxon>
        <taxon>Stramenopiles</taxon>
        <taxon>Ochrophyta</taxon>
        <taxon>Bacillariophyta</taxon>
        <taxon>Bacillariophyceae</taxon>
        <taxon>Bacillariophycidae</taxon>
        <taxon>Bacillariales</taxon>
        <taxon>Bacillariaceae</taxon>
        <taxon>Cylindrotheca</taxon>
    </lineage>
</organism>